<evidence type="ECO:0000313" key="4">
    <source>
        <dbReference type="Proteomes" id="UP000092461"/>
    </source>
</evidence>
<dbReference type="Proteomes" id="UP000092461">
    <property type="component" value="Unassembled WGS sequence"/>
</dbReference>
<evidence type="ECO:0000256" key="1">
    <source>
        <dbReference type="PROSITE-ProRule" id="PRU00497"/>
    </source>
</evidence>
<sequence length="84" mass="9634">MKEEYHFKYETSDGQVREEMGILMNPGTPDEEFVVMGMYSYNSSGAMQIVMYRADRQGFAPKVLFTRTGPMKSLDRRILLSLVG</sequence>
<proteinExistence type="predicted"/>
<dbReference type="AlphaFoldDB" id="A0A1B0CLL6"/>
<keyword evidence="1" id="KW-0193">Cuticle</keyword>
<name>A0A1B0CLL6_LUTLO</name>
<organism evidence="3 4">
    <name type="scientific">Lutzomyia longipalpis</name>
    <name type="common">Sand fly</name>
    <dbReference type="NCBI Taxonomy" id="7200"/>
    <lineage>
        <taxon>Eukaryota</taxon>
        <taxon>Metazoa</taxon>
        <taxon>Ecdysozoa</taxon>
        <taxon>Arthropoda</taxon>
        <taxon>Hexapoda</taxon>
        <taxon>Insecta</taxon>
        <taxon>Pterygota</taxon>
        <taxon>Neoptera</taxon>
        <taxon>Endopterygota</taxon>
        <taxon>Diptera</taxon>
        <taxon>Nematocera</taxon>
        <taxon>Psychodoidea</taxon>
        <taxon>Psychodidae</taxon>
        <taxon>Lutzomyia</taxon>
        <taxon>Lutzomyia</taxon>
    </lineage>
</organism>
<accession>A0A1B0CLL6</accession>
<evidence type="ECO:0000313" key="2">
    <source>
        <dbReference type="EMBL" id="MBC1173606.1"/>
    </source>
</evidence>
<keyword evidence="4" id="KW-1185">Reference proteome</keyword>
<dbReference type="EMBL" id="GITU01004903">
    <property type="protein sequence ID" value="MBC1173606.1"/>
    <property type="molecule type" value="Transcribed_RNA"/>
</dbReference>
<dbReference type="EnsemblMetazoa" id="LLOJ005503-RA">
    <property type="protein sequence ID" value="LLOJ005503-PA"/>
    <property type="gene ID" value="LLOJ005503"/>
</dbReference>
<dbReference type="VEuPathDB" id="VectorBase:LLOJ005503"/>
<reference evidence="2" key="2">
    <citation type="journal article" date="2020" name="BMC">
        <title>Leishmania infection induces a limited differential gene expression in the sand fly midgut.</title>
        <authorList>
            <person name="Coutinho-Abreu I.V."/>
            <person name="Serafim T.D."/>
            <person name="Meneses C."/>
            <person name="Kamhawi S."/>
            <person name="Oliveira F."/>
            <person name="Valenzuela J.G."/>
        </authorList>
    </citation>
    <scope>NUCLEOTIDE SEQUENCE</scope>
    <source>
        <strain evidence="2">Jacobina</strain>
        <tissue evidence="2">Midgut</tissue>
    </source>
</reference>
<dbReference type="InterPro" id="IPR000618">
    <property type="entry name" value="Insect_cuticle"/>
</dbReference>
<dbReference type="EMBL" id="AJWK01017428">
    <property type="status" value="NOT_ANNOTATED_CDS"/>
    <property type="molecule type" value="Genomic_DNA"/>
</dbReference>
<evidence type="ECO:0000313" key="3">
    <source>
        <dbReference type="EnsemblMetazoa" id="LLOJ005503-PA"/>
    </source>
</evidence>
<reference evidence="4" key="1">
    <citation type="submission" date="2012-05" db="EMBL/GenBank/DDBJ databases">
        <title>Whole Genome Assembly of Lutzomyia longipalpis.</title>
        <authorList>
            <person name="Richards S."/>
            <person name="Qu C."/>
            <person name="Dillon R."/>
            <person name="Worley K."/>
            <person name="Scherer S."/>
            <person name="Batterton M."/>
            <person name="Taylor A."/>
            <person name="Hawes A."/>
            <person name="Hernandez B."/>
            <person name="Kovar C."/>
            <person name="Mandapat C."/>
            <person name="Pham C."/>
            <person name="Qu C."/>
            <person name="Jing C."/>
            <person name="Bess C."/>
            <person name="Bandaranaike D."/>
            <person name="Ngo D."/>
            <person name="Ongeri F."/>
            <person name="Arias F."/>
            <person name="Lara F."/>
            <person name="Weissenberger G."/>
            <person name="Kamau G."/>
            <person name="Han H."/>
            <person name="Shen H."/>
            <person name="Dinh H."/>
            <person name="Khalil I."/>
            <person name="Jones J."/>
            <person name="Shafer J."/>
            <person name="Jayaseelan J."/>
            <person name="Quiroz J."/>
            <person name="Blankenburg K."/>
            <person name="Nguyen L."/>
            <person name="Jackson L."/>
            <person name="Francisco L."/>
            <person name="Tang L.-Y."/>
            <person name="Pu L.-L."/>
            <person name="Perales L."/>
            <person name="Lorensuhewa L."/>
            <person name="Munidasa M."/>
            <person name="Coyle M."/>
            <person name="Taylor M."/>
            <person name="Puazo M."/>
            <person name="Firestine M."/>
            <person name="Scheel M."/>
            <person name="Javaid M."/>
            <person name="Wang M."/>
            <person name="Li M."/>
            <person name="Tabassum N."/>
            <person name="Saada N."/>
            <person name="Osuji N."/>
            <person name="Aqrawi P."/>
            <person name="Fu Q."/>
            <person name="Thornton R."/>
            <person name="Raj R."/>
            <person name="Goodspeed R."/>
            <person name="Mata R."/>
            <person name="Najjar R."/>
            <person name="Gubbala S."/>
            <person name="Lee S."/>
            <person name="Denson S."/>
            <person name="Patil S."/>
            <person name="Macmil S."/>
            <person name="Qi S."/>
            <person name="Matskevitch T."/>
            <person name="Palculict T."/>
            <person name="Mathew T."/>
            <person name="Vee V."/>
            <person name="Velamala V."/>
            <person name="Korchina V."/>
            <person name="Cai W."/>
            <person name="Liu W."/>
            <person name="Dai W."/>
            <person name="Zou X."/>
            <person name="Zhu Y."/>
            <person name="Zhang Y."/>
            <person name="Wu Y.-Q."/>
            <person name="Xin Y."/>
            <person name="Nazarath L."/>
            <person name="Kovar C."/>
            <person name="Han Y."/>
            <person name="Muzny D."/>
            <person name="Gibbs R."/>
        </authorList>
    </citation>
    <scope>NUCLEOTIDE SEQUENCE [LARGE SCALE GENOMIC DNA]</scope>
    <source>
        <strain evidence="4">Jacobina</strain>
    </source>
</reference>
<dbReference type="PROSITE" id="PS51155">
    <property type="entry name" value="CHIT_BIND_RR_2"/>
    <property type="match status" value="1"/>
</dbReference>
<protein>
    <submittedName>
        <fullName evidence="2">Putative insect cuticle protein</fullName>
    </submittedName>
</protein>
<dbReference type="Pfam" id="PF00379">
    <property type="entry name" value="Chitin_bind_4"/>
    <property type="match status" value="1"/>
</dbReference>
<dbReference type="GO" id="GO:0042302">
    <property type="term" value="F:structural constituent of cuticle"/>
    <property type="evidence" value="ECO:0007669"/>
    <property type="project" value="UniProtKB-UniRule"/>
</dbReference>
<reference evidence="3" key="3">
    <citation type="submission" date="2020-05" db="UniProtKB">
        <authorList>
            <consortium name="EnsemblMetazoa"/>
        </authorList>
    </citation>
    <scope>IDENTIFICATION</scope>
    <source>
        <strain evidence="3">Jacobina</strain>
    </source>
</reference>